<evidence type="ECO:0000259" key="1">
    <source>
        <dbReference type="PROSITE" id="PS50011"/>
    </source>
</evidence>
<dbReference type="Gene3D" id="1.10.10.1010">
    <property type="entry name" value="Intein homing endonuclease, domain IV"/>
    <property type="match status" value="4"/>
</dbReference>
<dbReference type="GO" id="GO:0007165">
    <property type="term" value="P:signal transduction"/>
    <property type="evidence" value="ECO:0007669"/>
    <property type="project" value="TreeGrafter"/>
</dbReference>
<dbReference type="PANTHER" id="PTHR23257:SF958">
    <property type="entry name" value="SERINE_THREONINE-PROTEIN KINASE WNK4"/>
    <property type="match status" value="1"/>
</dbReference>
<organism evidence="2 3">
    <name type="scientific">Rhizophagus clarus</name>
    <dbReference type="NCBI Taxonomy" id="94130"/>
    <lineage>
        <taxon>Eukaryota</taxon>
        <taxon>Fungi</taxon>
        <taxon>Fungi incertae sedis</taxon>
        <taxon>Mucoromycota</taxon>
        <taxon>Glomeromycotina</taxon>
        <taxon>Glomeromycetes</taxon>
        <taxon>Glomerales</taxon>
        <taxon>Glomeraceae</taxon>
        <taxon>Rhizophagus</taxon>
    </lineage>
</organism>
<dbReference type="InterPro" id="IPR000719">
    <property type="entry name" value="Prot_kinase_dom"/>
</dbReference>
<keyword evidence="2" id="KW-0808">Transferase</keyword>
<sequence>MNSLTEKSNKKCIKCKFKYTQLLAHDDIGEVLEWIPYDRFDNIEYIEKIGICRAHWIDGCIDKWDDENQSWKRYNRNILVTLKGLLHDPKDITLEFMNEIKIDYEFYGITQDPQTKSYMMVLNDKCKECNYLCNAIHFQRNFENWTSGDDNIDKLIQNTQLSTHDNAKEALEWIPYYRFNNIKYVEKIDVYRANWIDGCIVKWDNENQNWKRYNKNVVVILKNINSSNYSSFAFISEITKFNVPKDITLELMNEIKKDYKFYGITQDPQTKNYMMVLDVKCKKCNYKCSTIRFQQNFGSWTSGNDEIDGFIQDTQLSAHYILKNLNNPKNVTLELMNMPNYATYGITQDPQTKNYMMVLELNNECKKCNFKCSVMHFYQNFENWTSGNDDIDKFIQDTQLSAHHSAKAALEWIPYDRFCDIKYTVERKLYNANWIDGYIIYWDYKNHNWARKGQNILVSLKSLNNPKNITFEFMNEIKIDLKRLDLPKYVTIKFRDKIEMDYEFYGITQDPQTKNYMIVLNNKCGFGKVYKANWIDGHIDKWNNINQNWKRRDENMFVALKSLDHSKNITLKFMNEMIFHHNIDSSDNIVKFYGITQDPQTYNYIMVMEYANDGSLREYLKTNFNKLNWESKITYLYDIITGLKFIHDNYLIHRDLHIGNILKLKYKVAITDMGLCKPTISNARKNNIYGVLPYIAPEILRGQTYTSAADIYSFGMIMYEIISGLPPFHDVGHDNYLAIKICRGLRPRFNIKVPQLIVSLIKRCLDASPSNRPKVKEISKILREWIYELNESYKFGQTELKRQIKEADIINNNSSNNRIPSTSLGLSYETHSEAVYTSRLLDFDDLPEPKNLDDYSEHNENIISVESSVSLSLQIDVNNNNNNLPEPKKVDNCYKQNDNLISVKSSASLSISQLNINNDTFSEPKNSDKQNNDVTGMEYSGIISTFVECELTKTDKFLFY</sequence>
<dbReference type="InterPro" id="IPR050167">
    <property type="entry name" value="Ser_Thr_protein_kinase"/>
</dbReference>
<proteinExistence type="predicted"/>
<dbReference type="EMBL" id="BLAL01000313">
    <property type="protein sequence ID" value="GET02553.1"/>
    <property type="molecule type" value="Genomic_DNA"/>
</dbReference>
<dbReference type="InterPro" id="IPR001245">
    <property type="entry name" value="Ser-Thr/Tyr_kinase_cat_dom"/>
</dbReference>
<dbReference type="PRINTS" id="PR00109">
    <property type="entry name" value="TYRKINASE"/>
</dbReference>
<dbReference type="GO" id="GO:0004672">
    <property type="term" value="F:protein kinase activity"/>
    <property type="evidence" value="ECO:0007669"/>
    <property type="project" value="InterPro"/>
</dbReference>
<dbReference type="GO" id="GO:0005737">
    <property type="term" value="C:cytoplasm"/>
    <property type="evidence" value="ECO:0007669"/>
    <property type="project" value="TreeGrafter"/>
</dbReference>
<evidence type="ECO:0000313" key="2">
    <source>
        <dbReference type="EMBL" id="GET02553.1"/>
    </source>
</evidence>
<feature type="domain" description="Protein kinase" evidence="1">
    <location>
        <begin position="515"/>
        <end position="786"/>
    </location>
</feature>
<reference evidence="2" key="1">
    <citation type="submission" date="2019-10" db="EMBL/GenBank/DDBJ databases">
        <title>Conservation and host-specific expression of non-tandemly repeated heterogenous ribosome RNA gene in arbuscular mycorrhizal fungi.</title>
        <authorList>
            <person name="Maeda T."/>
            <person name="Kobayashi Y."/>
            <person name="Nakagawa T."/>
            <person name="Ezawa T."/>
            <person name="Yamaguchi K."/>
            <person name="Bino T."/>
            <person name="Nishimoto Y."/>
            <person name="Shigenobu S."/>
            <person name="Kawaguchi M."/>
        </authorList>
    </citation>
    <scope>NUCLEOTIDE SEQUENCE</scope>
    <source>
        <strain evidence="2">HR1</strain>
    </source>
</reference>
<dbReference type="SUPFAM" id="SSF56112">
    <property type="entry name" value="Protein kinase-like (PK-like)"/>
    <property type="match status" value="1"/>
</dbReference>
<dbReference type="InterPro" id="IPR011009">
    <property type="entry name" value="Kinase-like_dom_sf"/>
</dbReference>
<evidence type="ECO:0000313" key="3">
    <source>
        <dbReference type="Proteomes" id="UP000615446"/>
    </source>
</evidence>
<keyword evidence="2" id="KW-0418">Kinase</keyword>
<dbReference type="OrthoDB" id="4062651at2759"/>
<name>A0A8H3M891_9GLOM</name>
<dbReference type="GO" id="GO:0005524">
    <property type="term" value="F:ATP binding"/>
    <property type="evidence" value="ECO:0007669"/>
    <property type="project" value="InterPro"/>
</dbReference>
<protein>
    <submittedName>
        <fullName evidence="2">Kinase-like domain-containing protein</fullName>
    </submittedName>
</protein>
<accession>A0A8H3M891</accession>
<gene>
    <name evidence="2" type="ORF">RCL2_002893100</name>
</gene>
<dbReference type="AlphaFoldDB" id="A0A8H3M891"/>
<dbReference type="Gene3D" id="1.10.510.10">
    <property type="entry name" value="Transferase(Phosphotransferase) domain 1"/>
    <property type="match status" value="1"/>
</dbReference>
<dbReference type="Pfam" id="PF07714">
    <property type="entry name" value="PK_Tyr_Ser-Thr"/>
    <property type="match status" value="1"/>
</dbReference>
<comment type="caution">
    <text evidence="2">The sequence shown here is derived from an EMBL/GenBank/DDBJ whole genome shotgun (WGS) entry which is preliminary data.</text>
</comment>
<dbReference type="Proteomes" id="UP000615446">
    <property type="component" value="Unassembled WGS sequence"/>
</dbReference>
<dbReference type="PANTHER" id="PTHR23257">
    <property type="entry name" value="SERINE-THREONINE PROTEIN KINASE"/>
    <property type="match status" value="1"/>
</dbReference>
<dbReference type="PROSITE" id="PS50011">
    <property type="entry name" value="PROTEIN_KINASE_DOM"/>
    <property type="match status" value="1"/>
</dbReference>